<dbReference type="PANTHER" id="PTHR48079:SF6">
    <property type="entry name" value="NAD(P)-BINDING DOMAIN-CONTAINING PROTEIN-RELATED"/>
    <property type="match status" value="1"/>
</dbReference>
<evidence type="ECO:0000313" key="3">
    <source>
        <dbReference type="Proteomes" id="UP000241808"/>
    </source>
</evidence>
<feature type="domain" description="NAD-dependent epimerase/dehydratase" evidence="1">
    <location>
        <begin position="3"/>
        <end position="185"/>
    </location>
</feature>
<dbReference type="InterPro" id="IPR001509">
    <property type="entry name" value="Epimerase_deHydtase"/>
</dbReference>
<gene>
    <name evidence="2" type="ORF">C8P69_102352</name>
</gene>
<dbReference type="Pfam" id="PF01370">
    <property type="entry name" value="Epimerase"/>
    <property type="match status" value="1"/>
</dbReference>
<accession>A0A2T4ZGC3</accession>
<organism evidence="2 3">
    <name type="scientific">Phreatobacter oligotrophus</name>
    <dbReference type="NCBI Taxonomy" id="1122261"/>
    <lineage>
        <taxon>Bacteria</taxon>
        <taxon>Pseudomonadati</taxon>
        <taxon>Pseudomonadota</taxon>
        <taxon>Alphaproteobacteria</taxon>
        <taxon>Hyphomicrobiales</taxon>
        <taxon>Phreatobacteraceae</taxon>
        <taxon>Phreatobacter</taxon>
    </lineage>
</organism>
<dbReference type="GO" id="GO:0005737">
    <property type="term" value="C:cytoplasm"/>
    <property type="evidence" value="ECO:0007669"/>
    <property type="project" value="TreeGrafter"/>
</dbReference>
<evidence type="ECO:0000259" key="1">
    <source>
        <dbReference type="Pfam" id="PF01370"/>
    </source>
</evidence>
<dbReference type="Proteomes" id="UP000241808">
    <property type="component" value="Unassembled WGS sequence"/>
</dbReference>
<name>A0A2T4ZGC3_9HYPH</name>
<protein>
    <submittedName>
        <fullName evidence="2">Dihydroflavonol-4-reductase</fullName>
    </submittedName>
</protein>
<dbReference type="SUPFAM" id="SSF51735">
    <property type="entry name" value="NAD(P)-binding Rossmann-fold domains"/>
    <property type="match status" value="1"/>
</dbReference>
<dbReference type="PANTHER" id="PTHR48079">
    <property type="entry name" value="PROTEIN YEEZ"/>
    <property type="match status" value="1"/>
</dbReference>
<dbReference type="Gene3D" id="3.40.50.720">
    <property type="entry name" value="NAD(P)-binding Rossmann-like Domain"/>
    <property type="match status" value="1"/>
</dbReference>
<dbReference type="GO" id="GO:0004029">
    <property type="term" value="F:aldehyde dehydrogenase (NAD+) activity"/>
    <property type="evidence" value="ECO:0007669"/>
    <property type="project" value="TreeGrafter"/>
</dbReference>
<dbReference type="RefSeq" id="WP_108174895.1">
    <property type="nucleotide sequence ID" value="NZ_PZZL01000002.1"/>
</dbReference>
<comment type="caution">
    <text evidence="2">The sequence shown here is derived from an EMBL/GenBank/DDBJ whole genome shotgun (WGS) entry which is preliminary data.</text>
</comment>
<dbReference type="AlphaFoldDB" id="A0A2T4ZGC3"/>
<dbReference type="InterPro" id="IPR036291">
    <property type="entry name" value="NAD(P)-bd_dom_sf"/>
</dbReference>
<dbReference type="EMBL" id="PZZL01000002">
    <property type="protein sequence ID" value="PTM60967.1"/>
    <property type="molecule type" value="Genomic_DNA"/>
</dbReference>
<reference evidence="2 3" key="1">
    <citation type="submission" date="2018-04" db="EMBL/GenBank/DDBJ databases">
        <title>Genomic Encyclopedia of Archaeal and Bacterial Type Strains, Phase II (KMG-II): from individual species to whole genera.</title>
        <authorList>
            <person name="Goeker M."/>
        </authorList>
    </citation>
    <scope>NUCLEOTIDE SEQUENCE [LARGE SCALE GENOMIC DNA]</scope>
    <source>
        <strain evidence="2 3">DSM 25521</strain>
    </source>
</reference>
<dbReference type="InterPro" id="IPR051783">
    <property type="entry name" value="NAD(P)-dependent_oxidoreduct"/>
</dbReference>
<dbReference type="OrthoDB" id="9801785at2"/>
<evidence type="ECO:0000313" key="2">
    <source>
        <dbReference type="EMBL" id="PTM60967.1"/>
    </source>
</evidence>
<proteinExistence type="predicted"/>
<keyword evidence="3" id="KW-1185">Reference proteome</keyword>
<sequence>MLLVTGAAGLLGNSVLRAATARDLPARAWVRSAASLAALEGLSGDPIIADIATQDIERVLENVSAVIHCAARVGIGRGDGAAFERDNVLATERLARACRTGGQRLVFVSTVDTLRWGTPDDPGDEAAPTERARDTTYAASKRRAEAVVAAEMALGLDAVIVHPAYLIGPWDWKPSSGRMLLAAVRGPFGIAPPGGNDFCHAGAVAATLLDLACAPARPPSDRYILSGEAMTYAEACRLMRRVAGRNPHVVTAPEPLVRMAGLAGDAMAALTGREPVVNSAAADAACRPHHFTSARAMAEIGYRPRPAEEAIRDAWTWFRERGYA</sequence>